<dbReference type="OrthoDB" id="5786883at2759"/>
<sequence>MVLGPTALSMPVTAIVAKQPVKSDIPKTLDDVHIEGGFPKYNLCSILYIYGLFVMVSFILSVGFYQIISAELHGSGASLRSIPAVDNVFVAFGTTSESSELLKVILAAQVWRNLGVRSIVSLVGDSELFHEGPNKMLVNVLTQIEATVTYVEANDVHDENMAKLMPFYVIAYSGNDTLAQNLYEDTVIIVADTDYIPMDLASHLPAIEKGIEIKIYDNNCCDVLNLGEIQLHKYSMNTVAMTLNKWQRVFNLSRQMSTSEIEAGIVENYGDFIVLGAKQQAFYVRELAFAMKFNQFKNGDKNSLYSIDIHDHKDIHRLNVKPIKDFGSRLLKTMPLTAYNDIIYDNNVHEQSVWNTASSLLARFYTREQFEYLIEVRDRVISWQLDERQRQWVLWMNLYNPSY</sequence>
<evidence type="ECO:0000256" key="1">
    <source>
        <dbReference type="SAM" id="Phobius"/>
    </source>
</evidence>
<evidence type="ECO:0000313" key="3">
    <source>
        <dbReference type="Proteomes" id="UP000614601"/>
    </source>
</evidence>
<name>A0A811L1K8_9BILA</name>
<dbReference type="Proteomes" id="UP000783686">
    <property type="component" value="Unassembled WGS sequence"/>
</dbReference>
<keyword evidence="1" id="KW-0812">Transmembrane</keyword>
<gene>
    <name evidence="2" type="ORF">BOKJ2_LOCUS9533</name>
</gene>
<reference evidence="2" key="1">
    <citation type="submission" date="2020-09" db="EMBL/GenBank/DDBJ databases">
        <authorList>
            <person name="Kikuchi T."/>
        </authorList>
    </citation>
    <scope>NUCLEOTIDE SEQUENCE</scope>
    <source>
        <strain evidence="2">SH1</strain>
    </source>
</reference>
<dbReference type="AlphaFoldDB" id="A0A811L1K8"/>
<dbReference type="EMBL" id="CAJFCW020000004">
    <property type="protein sequence ID" value="CAG9115246.1"/>
    <property type="molecule type" value="Genomic_DNA"/>
</dbReference>
<keyword evidence="1" id="KW-0472">Membrane</keyword>
<organism evidence="2 3">
    <name type="scientific">Bursaphelenchus okinawaensis</name>
    <dbReference type="NCBI Taxonomy" id="465554"/>
    <lineage>
        <taxon>Eukaryota</taxon>
        <taxon>Metazoa</taxon>
        <taxon>Ecdysozoa</taxon>
        <taxon>Nematoda</taxon>
        <taxon>Chromadorea</taxon>
        <taxon>Rhabditida</taxon>
        <taxon>Tylenchina</taxon>
        <taxon>Tylenchomorpha</taxon>
        <taxon>Aphelenchoidea</taxon>
        <taxon>Aphelenchoididae</taxon>
        <taxon>Bursaphelenchus</taxon>
    </lineage>
</organism>
<dbReference type="Proteomes" id="UP000614601">
    <property type="component" value="Unassembled WGS sequence"/>
</dbReference>
<keyword evidence="1" id="KW-1133">Transmembrane helix</keyword>
<protein>
    <submittedName>
        <fullName evidence="2">Uncharacterized protein</fullName>
    </submittedName>
</protein>
<proteinExistence type="predicted"/>
<evidence type="ECO:0000313" key="2">
    <source>
        <dbReference type="EMBL" id="CAD5221615.1"/>
    </source>
</evidence>
<feature type="transmembrane region" description="Helical" evidence="1">
    <location>
        <begin position="47"/>
        <end position="68"/>
    </location>
</feature>
<accession>A0A811L1K8</accession>
<comment type="caution">
    <text evidence="2">The sequence shown here is derived from an EMBL/GenBank/DDBJ whole genome shotgun (WGS) entry which is preliminary data.</text>
</comment>
<dbReference type="EMBL" id="CAJFDH010000004">
    <property type="protein sequence ID" value="CAD5221615.1"/>
    <property type="molecule type" value="Genomic_DNA"/>
</dbReference>
<keyword evidence="3" id="KW-1185">Reference proteome</keyword>